<keyword evidence="9" id="KW-0249">Electron transport</keyword>
<keyword evidence="10" id="KW-0496">Mitochondrion</keyword>
<evidence type="ECO:0000256" key="4">
    <source>
        <dbReference type="ARBA" id="ARBA00008006"/>
    </source>
</evidence>
<evidence type="ECO:0000256" key="1">
    <source>
        <dbReference type="ARBA" id="ARBA00003195"/>
    </source>
</evidence>
<feature type="domain" description="Protein kinase" evidence="13">
    <location>
        <begin position="1"/>
        <end position="247"/>
    </location>
</feature>
<evidence type="ECO:0000256" key="7">
    <source>
        <dbReference type="ARBA" id="ARBA00022660"/>
    </source>
</evidence>
<dbReference type="InterPro" id="IPR008271">
    <property type="entry name" value="Ser/Thr_kinase_AS"/>
</dbReference>
<dbReference type="GO" id="GO:0005524">
    <property type="term" value="F:ATP binding"/>
    <property type="evidence" value="ECO:0007669"/>
    <property type="project" value="InterPro"/>
</dbReference>
<dbReference type="PROSITE" id="PS50011">
    <property type="entry name" value="PROTEIN_KINASE_DOM"/>
    <property type="match status" value="1"/>
</dbReference>
<evidence type="ECO:0000256" key="5">
    <source>
        <dbReference type="ARBA" id="ARBA00018677"/>
    </source>
</evidence>
<sequence length="278" mass="32051">MKGNVYLCEKRNKILTIVKDIELNIRIPAHDQEILLYYSQVLLGVNYIHSLDIIHRDIKAENILLTGKNGVIVKIGDFGISKMLASVKKTSTVIGTPYYLAPELCEVGLVKAITSGSVHPIDLNVYDRGIQDVIDSMLSVLPAKRPSIKQLMGRNILLFMSYTIMGSYKARDVDLYMGDNPTFNHQAGFNIERQQREMKSSEVDLVSAKIPPQHRDYCAHHLLEYQVCRYKNMPLLYKCAHEKHDYLNCEHQDYVVRMKEFERERRLRIRENRLVGVA</sequence>
<name>A0A5E4Q657_9NEOP</name>
<protein>
    <recommendedName>
        <fullName evidence="5">NADH dehydrogenase [ubiquinone] 1 beta subcomplex subunit 7</fullName>
    </recommendedName>
</protein>
<dbReference type="GO" id="GO:0004672">
    <property type="term" value="F:protein kinase activity"/>
    <property type="evidence" value="ECO:0007669"/>
    <property type="project" value="InterPro"/>
</dbReference>
<dbReference type="SMART" id="SM00220">
    <property type="entry name" value="S_TKc"/>
    <property type="match status" value="1"/>
</dbReference>
<keyword evidence="8" id="KW-0999">Mitochondrion inner membrane</keyword>
<evidence type="ECO:0000256" key="2">
    <source>
        <dbReference type="ARBA" id="ARBA00004569"/>
    </source>
</evidence>
<comment type="function">
    <text evidence="1">Accessory subunit of the mitochondrial membrane respiratory chain NADH dehydrogenase (Complex I), that is believed not to be involved in catalysis. Complex I functions in the transfer of electrons from NADH to the respiratory chain. The immediate electron acceptor for the enzyme is believed to be ubiquinone.</text>
</comment>
<reference evidence="14 15" key="1">
    <citation type="submission" date="2017-07" db="EMBL/GenBank/DDBJ databases">
        <authorList>
            <person name="Talla V."/>
            <person name="Backstrom N."/>
        </authorList>
    </citation>
    <scope>NUCLEOTIDE SEQUENCE [LARGE SCALE GENOMIC DNA]</scope>
</reference>
<dbReference type="Gene3D" id="1.10.510.10">
    <property type="entry name" value="Transferase(Phosphotransferase) domain 1"/>
    <property type="match status" value="1"/>
</dbReference>
<dbReference type="PANTHER" id="PTHR20900">
    <property type="entry name" value="NADH:UBIQUINONE OXIDOREDUCTASE B18-LIKE SUBUNIT"/>
    <property type="match status" value="1"/>
</dbReference>
<evidence type="ECO:0000256" key="9">
    <source>
        <dbReference type="ARBA" id="ARBA00022982"/>
    </source>
</evidence>
<keyword evidence="12" id="KW-1015">Disulfide bond</keyword>
<keyword evidence="6" id="KW-0813">Transport</keyword>
<gene>
    <name evidence="14" type="ORF">LSINAPIS_LOCUS5191</name>
</gene>
<dbReference type="GO" id="GO:0005743">
    <property type="term" value="C:mitochondrial inner membrane"/>
    <property type="evidence" value="ECO:0007669"/>
    <property type="project" value="UniProtKB-SubCell"/>
</dbReference>
<evidence type="ECO:0000256" key="8">
    <source>
        <dbReference type="ARBA" id="ARBA00022792"/>
    </source>
</evidence>
<evidence type="ECO:0000256" key="3">
    <source>
        <dbReference type="ARBA" id="ARBA00004637"/>
    </source>
</evidence>
<comment type="similarity">
    <text evidence="4">Belongs to the complex I NDUFB7 subunit family.</text>
</comment>
<evidence type="ECO:0000256" key="11">
    <source>
        <dbReference type="ARBA" id="ARBA00023136"/>
    </source>
</evidence>
<organism evidence="14 15">
    <name type="scientific">Leptidea sinapis</name>
    <dbReference type="NCBI Taxonomy" id="189913"/>
    <lineage>
        <taxon>Eukaryota</taxon>
        <taxon>Metazoa</taxon>
        <taxon>Ecdysozoa</taxon>
        <taxon>Arthropoda</taxon>
        <taxon>Hexapoda</taxon>
        <taxon>Insecta</taxon>
        <taxon>Pterygota</taxon>
        <taxon>Neoptera</taxon>
        <taxon>Endopterygota</taxon>
        <taxon>Lepidoptera</taxon>
        <taxon>Glossata</taxon>
        <taxon>Ditrysia</taxon>
        <taxon>Papilionoidea</taxon>
        <taxon>Pieridae</taxon>
        <taxon>Dismorphiinae</taxon>
        <taxon>Leptidea</taxon>
    </lineage>
</organism>
<dbReference type="GO" id="GO:0005758">
    <property type="term" value="C:mitochondrial intermembrane space"/>
    <property type="evidence" value="ECO:0007669"/>
    <property type="project" value="UniProtKB-SubCell"/>
</dbReference>
<dbReference type="PROSITE" id="PS00108">
    <property type="entry name" value="PROTEIN_KINASE_ST"/>
    <property type="match status" value="1"/>
</dbReference>
<dbReference type="InterPro" id="IPR008698">
    <property type="entry name" value="NDUB7"/>
</dbReference>
<evidence type="ECO:0000313" key="14">
    <source>
        <dbReference type="EMBL" id="VVC92841.1"/>
    </source>
</evidence>
<dbReference type="EMBL" id="FZQP02001448">
    <property type="protein sequence ID" value="VVC92841.1"/>
    <property type="molecule type" value="Genomic_DNA"/>
</dbReference>
<dbReference type="InterPro" id="IPR000719">
    <property type="entry name" value="Prot_kinase_dom"/>
</dbReference>
<dbReference type="Pfam" id="PF00069">
    <property type="entry name" value="Pkinase"/>
    <property type="match status" value="1"/>
</dbReference>
<keyword evidence="7" id="KW-0679">Respiratory chain</keyword>
<keyword evidence="15" id="KW-1185">Reference proteome</keyword>
<evidence type="ECO:0000259" key="13">
    <source>
        <dbReference type="PROSITE" id="PS50011"/>
    </source>
</evidence>
<dbReference type="InterPro" id="IPR011009">
    <property type="entry name" value="Kinase-like_dom_sf"/>
</dbReference>
<evidence type="ECO:0000256" key="6">
    <source>
        <dbReference type="ARBA" id="ARBA00022448"/>
    </source>
</evidence>
<comment type="subcellular location">
    <subcellularLocation>
        <location evidence="3">Mitochondrion inner membrane</location>
        <topology evidence="3">Peripheral membrane protein</topology>
    </subcellularLocation>
    <subcellularLocation>
        <location evidence="2">Mitochondrion intermembrane space</location>
    </subcellularLocation>
</comment>
<dbReference type="PANTHER" id="PTHR20900:SF0">
    <property type="entry name" value="NADH DEHYDROGENASE [UBIQUINONE] 1 BETA SUBCOMPLEX SUBUNIT 7"/>
    <property type="match status" value="1"/>
</dbReference>
<evidence type="ECO:0000313" key="15">
    <source>
        <dbReference type="Proteomes" id="UP000324832"/>
    </source>
</evidence>
<evidence type="ECO:0000256" key="10">
    <source>
        <dbReference type="ARBA" id="ARBA00023128"/>
    </source>
</evidence>
<keyword evidence="11" id="KW-0472">Membrane</keyword>
<accession>A0A5E4Q657</accession>
<proteinExistence type="inferred from homology"/>
<dbReference type="Pfam" id="PF05676">
    <property type="entry name" value="NDUF_B7"/>
    <property type="match status" value="1"/>
</dbReference>
<dbReference type="SUPFAM" id="SSF56112">
    <property type="entry name" value="Protein kinase-like (PK-like)"/>
    <property type="match status" value="1"/>
</dbReference>
<evidence type="ECO:0000256" key="12">
    <source>
        <dbReference type="ARBA" id="ARBA00023157"/>
    </source>
</evidence>
<dbReference type="AlphaFoldDB" id="A0A5E4Q657"/>
<dbReference type="Proteomes" id="UP000324832">
    <property type="component" value="Unassembled WGS sequence"/>
</dbReference>